<dbReference type="AlphaFoldDB" id="A0A202BD27"/>
<evidence type="ECO:0000313" key="2">
    <source>
        <dbReference type="Proteomes" id="UP000196342"/>
    </source>
</evidence>
<organism evidence="1 2">
    <name type="scientific">Chromobacterium violaceum</name>
    <dbReference type="NCBI Taxonomy" id="536"/>
    <lineage>
        <taxon>Bacteria</taxon>
        <taxon>Pseudomonadati</taxon>
        <taxon>Pseudomonadota</taxon>
        <taxon>Betaproteobacteria</taxon>
        <taxon>Neisseriales</taxon>
        <taxon>Chromobacteriaceae</taxon>
        <taxon>Chromobacterium</taxon>
    </lineage>
</organism>
<comment type="caution">
    <text evidence="1">The sequence shown here is derived from an EMBL/GenBank/DDBJ whole genome shotgun (WGS) entry which is preliminary data.</text>
</comment>
<keyword evidence="2" id="KW-1185">Reference proteome</keyword>
<reference evidence="1 2" key="1">
    <citation type="submission" date="2017-05" db="EMBL/GenBank/DDBJ databases">
        <title>Chromobacterium violaceum GHPS1 isolated from Hydrocarbon polluted soil in French Guiana display an awesome secondary metabolite arsenal and a battery of drug and heavy-metal-resistance and detoxification of xenobiotics proteins.</title>
        <authorList>
            <person name="Belbahri L."/>
        </authorList>
    </citation>
    <scope>NUCLEOTIDE SEQUENCE [LARGE SCALE GENOMIC DNA]</scope>
    <source>
        <strain evidence="1 2">GHPS1</strain>
    </source>
</reference>
<gene>
    <name evidence="1" type="ORF">CBW21_06125</name>
</gene>
<dbReference type="Proteomes" id="UP000196342">
    <property type="component" value="Unassembled WGS sequence"/>
</dbReference>
<proteinExistence type="predicted"/>
<evidence type="ECO:0000313" key="1">
    <source>
        <dbReference type="EMBL" id="OVE49457.1"/>
    </source>
</evidence>
<name>A0A202BD27_CHRVL</name>
<accession>A0A202BD27</accession>
<dbReference type="EMBL" id="NHOO01000004">
    <property type="protein sequence ID" value="OVE49457.1"/>
    <property type="molecule type" value="Genomic_DNA"/>
</dbReference>
<sequence length="70" mass="7842">MREVDMQGIVQSLPKREAQLSITRFDNGVCEMNCRGDNTAILKTLYSAIAYLQKEEQSAQMAINFEEAAA</sequence>
<protein>
    <submittedName>
        <fullName evidence="1">Uncharacterized protein</fullName>
    </submittedName>
</protein>